<dbReference type="AlphaFoldDB" id="A0A1H3ZUT3"/>
<reference evidence="1 2" key="1">
    <citation type="submission" date="2016-10" db="EMBL/GenBank/DDBJ databases">
        <authorList>
            <person name="de Groot N.N."/>
        </authorList>
    </citation>
    <scope>NUCLEOTIDE SEQUENCE [LARGE SCALE GENOMIC DNA]</scope>
    <source>
        <strain evidence="1 2">Vu-144</strain>
    </source>
</reference>
<dbReference type="Proteomes" id="UP000199041">
    <property type="component" value="Unassembled WGS sequence"/>
</dbReference>
<protein>
    <recommendedName>
        <fullName evidence="3">Glycosyl transferase</fullName>
    </recommendedName>
</protein>
<name>A0A1H3ZUT3_9BACT</name>
<evidence type="ECO:0000313" key="1">
    <source>
        <dbReference type="EMBL" id="SEA27044.1"/>
    </source>
</evidence>
<dbReference type="EMBL" id="FNQY01000012">
    <property type="protein sequence ID" value="SEA27044.1"/>
    <property type="molecule type" value="Genomic_DNA"/>
</dbReference>
<dbReference type="Gene3D" id="3.40.50.2000">
    <property type="entry name" value="Glycogen Phosphorylase B"/>
    <property type="match status" value="1"/>
</dbReference>
<organism evidence="1 2">
    <name type="scientific">Arachidicoccus rhizosphaerae</name>
    <dbReference type="NCBI Taxonomy" id="551991"/>
    <lineage>
        <taxon>Bacteria</taxon>
        <taxon>Pseudomonadati</taxon>
        <taxon>Bacteroidota</taxon>
        <taxon>Chitinophagia</taxon>
        <taxon>Chitinophagales</taxon>
        <taxon>Chitinophagaceae</taxon>
        <taxon>Arachidicoccus</taxon>
    </lineage>
</organism>
<proteinExistence type="predicted"/>
<accession>A0A1H3ZUT3</accession>
<dbReference type="STRING" id="551991.SAMN05192529_11230"/>
<dbReference type="RefSeq" id="WP_091398242.1">
    <property type="nucleotide sequence ID" value="NZ_FNQY01000012.1"/>
</dbReference>
<dbReference type="Pfam" id="PF13528">
    <property type="entry name" value="Glyco_trans_1_3"/>
    <property type="match status" value="1"/>
</dbReference>
<evidence type="ECO:0000313" key="2">
    <source>
        <dbReference type="Proteomes" id="UP000199041"/>
    </source>
</evidence>
<evidence type="ECO:0008006" key="3">
    <source>
        <dbReference type="Google" id="ProtNLM"/>
    </source>
</evidence>
<keyword evidence="2" id="KW-1185">Reference proteome</keyword>
<sequence>MKILYAIQATGNGHISRAMELMPHLKRYGHVDVFLSGSNSTLQADLPIKFRSQGLSLQYSCNGKLNFAKTIKSCQLRKAFKEAASLPVKDYDMVINDFEAITSIACNKQSVPMIHFGHQASFVSDATPRPDNKSIIGEWILRNYAHSHLNLGLHFKRYDQFILPPVIQRSIWEATPSTESHVTVYLPSFCDKELLQLFSVIKNVPFEIFSRHCKEIMTFQHIKLIPVEKEAFNKSLINSTGIITGAGFETPAEALYLGKKIMAIPIGGQYEQKCNAAALKRLGVKTINAIVPNQFKQEVENWLTSPNKATGLKWQSTEKTVTALFDLWDTATRKTMLSKSTSPEIALL</sequence>
<gene>
    <name evidence="1" type="ORF">SAMN05192529_11230</name>
</gene>
<dbReference type="OrthoDB" id="9793805at2"/>